<keyword evidence="3 6" id="KW-0812">Transmembrane</keyword>
<feature type="domain" description="ABC3 transporter permease C-terminal" evidence="7">
    <location>
        <begin position="522"/>
        <end position="633"/>
    </location>
</feature>
<dbReference type="Proteomes" id="UP000054709">
    <property type="component" value="Unassembled WGS sequence"/>
</dbReference>
<evidence type="ECO:0000256" key="2">
    <source>
        <dbReference type="ARBA" id="ARBA00022475"/>
    </source>
</evidence>
<comment type="similarity">
    <text evidence="6">Belongs to the ABC-4 integral membrane protein family.</text>
</comment>
<dbReference type="GO" id="GO:0005886">
    <property type="term" value="C:plasma membrane"/>
    <property type="evidence" value="ECO:0007669"/>
    <property type="project" value="UniProtKB-SubCell"/>
</dbReference>
<dbReference type="EMBL" id="LCZJ02000018">
    <property type="protein sequence ID" value="KTD87434.1"/>
    <property type="molecule type" value="Genomic_DNA"/>
</dbReference>
<evidence type="ECO:0000256" key="5">
    <source>
        <dbReference type="ARBA" id="ARBA00023136"/>
    </source>
</evidence>
<feature type="transmembrane region" description="Helical" evidence="6">
    <location>
        <begin position="18"/>
        <end position="38"/>
    </location>
</feature>
<feature type="transmembrane region" description="Helical" evidence="6">
    <location>
        <begin position="516"/>
        <end position="537"/>
    </location>
</feature>
<reference evidence="8 9" key="1">
    <citation type="journal article" date="2015" name="Int. Biodeterior. Biodegradation">
        <title>Physiological and genetic screening methods for the isolation of methyl tert-butyl ether-degrading bacteria for bioremediation purposes.</title>
        <authorList>
            <person name="Guisado I.M."/>
            <person name="Purswani J."/>
            <person name="Gonzalez Lopez J."/>
            <person name="Pozo C."/>
        </authorList>
    </citation>
    <scope>NUCLEOTIDE SEQUENCE [LARGE SCALE GENOMIC DNA]</scope>
    <source>
        <strain evidence="8 9">SH7</strain>
    </source>
</reference>
<dbReference type="RefSeq" id="WP_060622956.1">
    <property type="nucleotide sequence ID" value="NZ_LCZJ02000018.1"/>
</dbReference>
<feature type="transmembrane region" description="Helical" evidence="6">
    <location>
        <begin position="291"/>
        <end position="312"/>
    </location>
</feature>
<dbReference type="PANTHER" id="PTHR46795">
    <property type="entry name" value="ABC TRANSPORTER PERMEASE-RELATED-RELATED"/>
    <property type="match status" value="1"/>
</dbReference>
<comment type="caution">
    <text evidence="8">The sequence shown here is derived from an EMBL/GenBank/DDBJ whole genome shotgun (WGS) entry which is preliminary data.</text>
</comment>
<sequence length="639" mass="71294">MTLFSLARKNIARNFSQYFLYIASMVFSIIIYFTFVTLKYSDTIAEQTASSQKLGSLMSGAAVILIFFVFIFIAYSNSFFMKKRKKEVALYALLGVRNRQIGFMLFFENLLLGLFSLVVGVVLGFLCSKGFMTILIHLMGYDVVAPFTFSAAAAMNTAIVFLVIFLVTSFQGYRLIYQFKLIDLFHASKKGEVAPKPSMIVAVLGVLLIVLGYWLAMQDLFTSKVWEKIGFLMTVLIILTTVIMGTFLLFHSVTGFVLAMIKKNEKWLWKGLHVITISQLLYRIRGNARTLTVIAVLSATTVTAGGAVYGLYYNTNDSAKTINPNTFMYQSTDAKIDKQVSAVLSDTKYDENIEALSITFHTKELNSPSTFDSSDKRSYTVIDEKTYNQLASVQHKEKLDVKNGYAVILDTGYDKRFSPIYTGKTITTGNDHPLTFQSFKTQTVLNVGTAGITVVVSDDQYKVLRNDGEVLHYRVLGVEDASVDLSKKIATQLPEEALFSSGPQDYQTSLEGVGSLLFIGSFLGLVFLAATGSIIYFKVLTEAEEDKSQYNMLHKMGVSAKEMRKSIASQVFVIFVVPLVVGLLHSVVALKAFSSLMMIDLAKPVLLWMIAYTVIYGLYYFLTVASYNRIITLNNRTEG</sequence>
<dbReference type="PANTHER" id="PTHR46795:SF3">
    <property type="entry name" value="ABC TRANSPORTER PERMEASE"/>
    <property type="match status" value="1"/>
</dbReference>
<organism evidence="8 9">
    <name type="scientific">Paenibacillus etheri</name>
    <dbReference type="NCBI Taxonomy" id="1306852"/>
    <lineage>
        <taxon>Bacteria</taxon>
        <taxon>Bacillati</taxon>
        <taxon>Bacillota</taxon>
        <taxon>Bacilli</taxon>
        <taxon>Bacillales</taxon>
        <taxon>Paenibacillaceae</taxon>
        <taxon>Paenibacillus</taxon>
    </lineage>
</organism>
<feature type="transmembrane region" description="Helical" evidence="6">
    <location>
        <begin position="146"/>
        <end position="170"/>
    </location>
</feature>
<dbReference type="Pfam" id="PF02687">
    <property type="entry name" value="FtsX"/>
    <property type="match status" value="2"/>
</dbReference>
<comment type="subcellular location">
    <subcellularLocation>
        <location evidence="1 6">Cell membrane</location>
        <topology evidence="1 6">Multi-pass membrane protein</topology>
    </subcellularLocation>
</comment>
<name>A0A0W1B1I9_9BACL</name>
<evidence type="ECO:0000259" key="7">
    <source>
        <dbReference type="Pfam" id="PF02687"/>
    </source>
</evidence>
<evidence type="ECO:0000256" key="3">
    <source>
        <dbReference type="ARBA" id="ARBA00022692"/>
    </source>
</evidence>
<protein>
    <submittedName>
        <fullName evidence="8">ABC transporter permease</fullName>
    </submittedName>
</protein>
<feature type="transmembrane region" description="Helical" evidence="6">
    <location>
        <begin position="58"/>
        <end position="80"/>
    </location>
</feature>
<feature type="transmembrane region" description="Helical" evidence="6">
    <location>
        <begin position="199"/>
        <end position="217"/>
    </location>
</feature>
<dbReference type="InterPro" id="IPR003838">
    <property type="entry name" value="ABC3_permease_C"/>
</dbReference>
<keyword evidence="2 6" id="KW-1003">Cell membrane</keyword>
<dbReference type="GO" id="GO:0055085">
    <property type="term" value="P:transmembrane transport"/>
    <property type="evidence" value="ECO:0007669"/>
    <property type="project" value="UniProtKB-UniRule"/>
</dbReference>
<proteinExistence type="inferred from homology"/>
<dbReference type="OrthoDB" id="1705903at2"/>
<evidence type="ECO:0000313" key="9">
    <source>
        <dbReference type="Proteomes" id="UP000054709"/>
    </source>
</evidence>
<accession>A0A0W1B1I9</accession>
<evidence type="ECO:0000256" key="6">
    <source>
        <dbReference type="PIRNR" id="PIRNR018968"/>
    </source>
</evidence>
<gene>
    <name evidence="8" type="ORF">UQ64_11505</name>
</gene>
<feature type="domain" description="ABC3 transporter permease C-terminal" evidence="7">
    <location>
        <begin position="61"/>
        <end position="170"/>
    </location>
</feature>
<keyword evidence="4 6" id="KW-1133">Transmembrane helix</keyword>
<dbReference type="AlphaFoldDB" id="A0A0W1B1I9"/>
<feature type="transmembrane region" description="Helical" evidence="6">
    <location>
        <begin position="605"/>
        <end position="627"/>
    </location>
</feature>
<evidence type="ECO:0000256" key="4">
    <source>
        <dbReference type="ARBA" id="ARBA00022989"/>
    </source>
</evidence>
<dbReference type="InterPro" id="IPR027022">
    <property type="entry name" value="ABC_permease_BceB-typ"/>
</dbReference>
<evidence type="ECO:0000313" key="8">
    <source>
        <dbReference type="EMBL" id="KTD87434.1"/>
    </source>
</evidence>
<evidence type="ECO:0000256" key="1">
    <source>
        <dbReference type="ARBA" id="ARBA00004651"/>
    </source>
</evidence>
<keyword evidence="6" id="KW-0813">Transport</keyword>
<feature type="transmembrane region" description="Helical" evidence="6">
    <location>
        <begin position="229"/>
        <end position="261"/>
    </location>
</feature>
<dbReference type="PIRSF" id="PIRSF018968">
    <property type="entry name" value="ABC_permease_BceB"/>
    <property type="match status" value="1"/>
</dbReference>
<feature type="transmembrane region" description="Helical" evidence="6">
    <location>
        <begin position="571"/>
        <end position="593"/>
    </location>
</feature>
<keyword evidence="5 6" id="KW-0472">Membrane</keyword>
<dbReference type="InterPro" id="IPR052536">
    <property type="entry name" value="ABC-4_Integral_Memb_Prot"/>
</dbReference>
<feature type="transmembrane region" description="Helical" evidence="6">
    <location>
        <begin position="101"/>
        <end position="126"/>
    </location>
</feature>
<keyword evidence="9" id="KW-1185">Reference proteome</keyword>